<organism evidence="1">
    <name type="scientific">Anguilla anguilla</name>
    <name type="common">European freshwater eel</name>
    <name type="synonym">Muraena anguilla</name>
    <dbReference type="NCBI Taxonomy" id="7936"/>
    <lineage>
        <taxon>Eukaryota</taxon>
        <taxon>Metazoa</taxon>
        <taxon>Chordata</taxon>
        <taxon>Craniata</taxon>
        <taxon>Vertebrata</taxon>
        <taxon>Euteleostomi</taxon>
        <taxon>Actinopterygii</taxon>
        <taxon>Neopterygii</taxon>
        <taxon>Teleostei</taxon>
        <taxon>Anguilliformes</taxon>
        <taxon>Anguillidae</taxon>
        <taxon>Anguilla</taxon>
    </lineage>
</organism>
<sequence>MLGEAQLVQRACPHSWHVRTAVDRHAISST</sequence>
<reference evidence="1" key="2">
    <citation type="journal article" date="2015" name="Fish Shellfish Immunol.">
        <title>Early steps in the European eel (Anguilla anguilla)-Vibrio vulnificus interaction in the gills: Role of the RtxA13 toxin.</title>
        <authorList>
            <person name="Callol A."/>
            <person name="Pajuelo D."/>
            <person name="Ebbesson L."/>
            <person name="Teles M."/>
            <person name="MacKenzie S."/>
            <person name="Amaro C."/>
        </authorList>
    </citation>
    <scope>NUCLEOTIDE SEQUENCE</scope>
</reference>
<accession>A0A0E9WD43</accession>
<evidence type="ECO:0000313" key="1">
    <source>
        <dbReference type="EMBL" id="JAH87495.1"/>
    </source>
</evidence>
<dbReference type="AlphaFoldDB" id="A0A0E9WD43"/>
<proteinExistence type="predicted"/>
<reference evidence="1" key="1">
    <citation type="submission" date="2014-11" db="EMBL/GenBank/DDBJ databases">
        <authorList>
            <person name="Amaro Gonzalez C."/>
        </authorList>
    </citation>
    <scope>NUCLEOTIDE SEQUENCE</scope>
</reference>
<dbReference type="EMBL" id="GBXM01021082">
    <property type="protein sequence ID" value="JAH87495.1"/>
    <property type="molecule type" value="Transcribed_RNA"/>
</dbReference>
<protein>
    <submittedName>
        <fullName evidence="1">Uncharacterized protein</fullName>
    </submittedName>
</protein>
<name>A0A0E9WD43_ANGAN</name>